<feature type="chain" id="PRO_5032844613" evidence="2">
    <location>
        <begin position="26"/>
        <end position="1117"/>
    </location>
</feature>
<comment type="caution">
    <text evidence="3">The sequence shown here is derived from an EMBL/GenBank/DDBJ whole genome shotgun (WGS) entry which is preliminary data.</text>
</comment>
<dbReference type="InterPro" id="IPR008999">
    <property type="entry name" value="Actin-crosslinking"/>
</dbReference>
<keyword evidence="4" id="KW-1185">Reference proteome</keyword>
<keyword evidence="2" id="KW-0732">Signal</keyword>
<dbReference type="AlphaFoldDB" id="A0A813CBL1"/>
<evidence type="ECO:0000256" key="2">
    <source>
        <dbReference type="SAM" id="SignalP"/>
    </source>
</evidence>
<name>A0A813CBL1_9DINO</name>
<dbReference type="EMBL" id="CAJNJA010094030">
    <property type="protein sequence ID" value="CAE7941466.1"/>
    <property type="molecule type" value="Genomic_DNA"/>
</dbReference>
<evidence type="ECO:0000313" key="3">
    <source>
        <dbReference type="EMBL" id="CAE7941466.1"/>
    </source>
</evidence>
<evidence type="ECO:0000256" key="1">
    <source>
        <dbReference type="SAM" id="MobiDB-lite"/>
    </source>
</evidence>
<dbReference type="OrthoDB" id="409329at2759"/>
<feature type="compositionally biased region" description="Polar residues" evidence="1">
    <location>
        <begin position="635"/>
        <end position="656"/>
    </location>
</feature>
<evidence type="ECO:0000313" key="4">
    <source>
        <dbReference type="Proteomes" id="UP000601435"/>
    </source>
</evidence>
<feature type="signal peptide" evidence="2">
    <location>
        <begin position="1"/>
        <end position="25"/>
    </location>
</feature>
<dbReference type="Proteomes" id="UP000601435">
    <property type="component" value="Unassembled WGS sequence"/>
</dbReference>
<feature type="region of interest" description="Disordered" evidence="1">
    <location>
        <begin position="55"/>
        <end position="89"/>
    </location>
</feature>
<organism evidence="3 4">
    <name type="scientific">Symbiodinium necroappetens</name>
    <dbReference type="NCBI Taxonomy" id="1628268"/>
    <lineage>
        <taxon>Eukaryota</taxon>
        <taxon>Sar</taxon>
        <taxon>Alveolata</taxon>
        <taxon>Dinophyceae</taxon>
        <taxon>Suessiales</taxon>
        <taxon>Symbiodiniaceae</taxon>
        <taxon>Symbiodinium</taxon>
    </lineage>
</organism>
<feature type="region of interest" description="Disordered" evidence="1">
    <location>
        <begin position="618"/>
        <end position="656"/>
    </location>
</feature>
<feature type="region of interest" description="Disordered" evidence="1">
    <location>
        <begin position="168"/>
        <end position="189"/>
    </location>
</feature>
<dbReference type="Gene3D" id="2.80.10.50">
    <property type="match status" value="2"/>
</dbReference>
<dbReference type="CDD" id="cd00257">
    <property type="entry name" value="beta-trefoil_FSCN-like"/>
    <property type="match status" value="2"/>
</dbReference>
<accession>A0A813CBL1</accession>
<proteinExistence type="predicted"/>
<reference evidence="3" key="1">
    <citation type="submission" date="2021-02" db="EMBL/GenBank/DDBJ databases">
        <authorList>
            <person name="Dougan E. K."/>
            <person name="Rhodes N."/>
            <person name="Thang M."/>
            <person name="Chan C."/>
        </authorList>
    </citation>
    <scope>NUCLEOTIDE SEQUENCE</scope>
</reference>
<gene>
    <name evidence="3" type="ORF">SNEC2469_LOCUS34296</name>
</gene>
<sequence length="1117" mass="123112">MPGRRSATRPCGLPLLLLVLANAHGEGCSGETSHGEACSGEASSLLTRKVETHPASTANDMTGDQPEHALRDSEEEASIFPENASDGKTPGFGPLASKMEFIFLKLAQLETVVELQQVEIQELKACGCAQQSTSAVEAKAKEEAKSRHAQEVLKSVLRKHDRQIEQREFATPLPAPKAASKEKEIQPQPVDARLDHKESADSASFIGKSVTDSAELAVDHLLSDWMDVGFGHHCAWSAPGLEISKEKIKMTMGRQKCELKITGKTYTIFDLNFDAVEVQWPDPLKQIISALDCNGKDALQCLGTDIVQKVPPFNLLAKMDKILVEFIQVFARIASGMAKTVTQGKASIIQAAVRSEFPAVGAAPLLHHSASNLQIRTHSQHAHSQHVLSGRMREMSTLQEKGDDPEKKPNPKGIVSAGFSASDASYRSRLITQFDGSEFDTSSCLAFAPKTRSGVNNQTRKQDWQVKGDPDGFIQLEPFAVPCSPTFLQNHWDKWQGYSVYGWNLPVERCLTVSVGLDLDPVISYVSGVSFSFFKEFFSLAVSVCWPDFMPKHISSITAQARFLNTMVKSITLRNTRHRFRPDAGLWPGVSKMHKTFGTFSKMHKTFGTVAIPKGLPRNSSIENTRGLEPFPRSRLQNGSNTRHAQNISQTESEDGTQWATHVDDLYLATVEAGDGLNITKTSELRGEEVLHRMAAMSVLQDGASSAGNVHQLFKFKVSGLVSFDIQGLLEDNKIDFLTSFKFGDFGADSDRLRLFDMAALTREILSSMDFEESEVDKAVGAMSNITSNSVIKRVPPPMIRPGHQIALKSKLHKRYVRMTTTGVDSATQDTNQNADDLGWERFTVVDAGNGQIALHCAAYNRFVRMTDSKVDASPVRAISDLTADWIWERFHVVELANNQIALRSPAHNRFLSVSDGFVTRSEQTAWNQLPANWQWEHLSVVPLKSSLEPGSIVALHNAQVRRFLNMDEQPDMGCSSRADASLPDSWTWERLTVVDAGNGTIALHSGSMNRFVKMSGSDMTGSPLQDASPFPSSFTNEIFSVRYFPNSGGEEVALHNAKHNRFVRMRENGGWCLVDTSAQTNLQDLPLDDAQLRFKVLKLDGGPSKASDAVYSFDAL</sequence>
<dbReference type="SUPFAM" id="SSF50405">
    <property type="entry name" value="Actin-crosslinking proteins"/>
    <property type="match status" value="1"/>
</dbReference>
<protein>
    <submittedName>
        <fullName evidence="3">Uncharacterized protein</fullName>
    </submittedName>
</protein>